<organism evidence="2 3">
    <name type="scientific">SAR86 cluster bacterium</name>
    <dbReference type="NCBI Taxonomy" id="2030880"/>
    <lineage>
        <taxon>Bacteria</taxon>
        <taxon>Pseudomonadati</taxon>
        <taxon>Pseudomonadota</taxon>
        <taxon>Gammaproteobacteria</taxon>
        <taxon>SAR86 cluster</taxon>
    </lineage>
</organism>
<dbReference type="AlphaFoldDB" id="A0A520N0T4"/>
<gene>
    <name evidence="2" type="ORF">EVA93_03480</name>
</gene>
<dbReference type="EMBL" id="SHBF01000019">
    <property type="protein sequence ID" value="RZO27090.1"/>
    <property type="molecule type" value="Genomic_DNA"/>
</dbReference>
<evidence type="ECO:0000256" key="1">
    <source>
        <dbReference type="ARBA" id="ARBA00023125"/>
    </source>
</evidence>
<dbReference type="GO" id="GO:0005829">
    <property type="term" value="C:cytosol"/>
    <property type="evidence" value="ECO:0007669"/>
    <property type="project" value="TreeGrafter"/>
</dbReference>
<evidence type="ECO:0000313" key="2">
    <source>
        <dbReference type="EMBL" id="RZO27090.1"/>
    </source>
</evidence>
<dbReference type="InterPro" id="IPR036390">
    <property type="entry name" value="WH_DNA-bd_sf"/>
</dbReference>
<sequence>MRLTTKSRYAVSALTELSFLQVSGPVSLSDISANQNIELTYLEQIFRKLRIAGIVKSIRGRNGGYLYAKDPSSISIKEVMHAVDEVLDATKCSGTSACHNGKKCSTHDLWHELNIVVEEYLEKITIESLVETNNSPYIKVKEIN</sequence>
<accession>A0A520N0T4</accession>
<dbReference type="GO" id="GO:0003700">
    <property type="term" value="F:DNA-binding transcription factor activity"/>
    <property type="evidence" value="ECO:0007669"/>
    <property type="project" value="TreeGrafter"/>
</dbReference>
<dbReference type="InterPro" id="IPR000944">
    <property type="entry name" value="Tscrpt_reg_Rrf2"/>
</dbReference>
<reference evidence="2 3" key="1">
    <citation type="submission" date="2019-02" db="EMBL/GenBank/DDBJ databases">
        <title>Prokaryotic population dynamics and viral predation in marine succession experiment using metagenomics: the confinement effect.</title>
        <authorList>
            <person name="Haro-Moreno J.M."/>
            <person name="Rodriguez-Valera F."/>
            <person name="Lopez-Perez M."/>
        </authorList>
    </citation>
    <scope>NUCLEOTIDE SEQUENCE [LARGE SCALE GENOMIC DNA]</scope>
    <source>
        <strain evidence="2">MED-G160</strain>
    </source>
</reference>
<dbReference type="PANTHER" id="PTHR33221:SF5">
    <property type="entry name" value="HTH-TYPE TRANSCRIPTIONAL REGULATOR ISCR"/>
    <property type="match status" value="1"/>
</dbReference>
<name>A0A520N0T4_9GAMM</name>
<dbReference type="Proteomes" id="UP000318710">
    <property type="component" value="Unassembled WGS sequence"/>
</dbReference>
<protein>
    <submittedName>
        <fullName evidence="2">Rrf2 family transcriptional regulator</fullName>
    </submittedName>
</protein>
<dbReference type="SUPFAM" id="SSF46785">
    <property type="entry name" value="Winged helix' DNA-binding domain"/>
    <property type="match status" value="1"/>
</dbReference>
<evidence type="ECO:0000313" key="3">
    <source>
        <dbReference type="Proteomes" id="UP000318710"/>
    </source>
</evidence>
<dbReference type="NCBIfam" id="TIGR00738">
    <property type="entry name" value="rrf2_super"/>
    <property type="match status" value="1"/>
</dbReference>
<dbReference type="Gene3D" id="1.10.10.10">
    <property type="entry name" value="Winged helix-like DNA-binding domain superfamily/Winged helix DNA-binding domain"/>
    <property type="match status" value="1"/>
</dbReference>
<dbReference type="GO" id="GO:0003677">
    <property type="term" value="F:DNA binding"/>
    <property type="evidence" value="ECO:0007669"/>
    <property type="project" value="UniProtKB-KW"/>
</dbReference>
<dbReference type="Pfam" id="PF02082">
    <property type="entry name" value="Rrf2"/>
    <property type="match status" value="1"/>
</dbReference>
<dbReference type="PANTHER" id="PTHR33221">
    <property type="entry name" value="WINGED HELIX-TURN-HELIX TRANSCRIPTIONAL REGULATOR, RRF2 FAMILY"/>
    <property type="match status" value="1"/>
</dbReference>
<keyword evidence="1" id="KW-0238">DNA-binding</keyword>
<proteinExistence type="predicted"/>
<dbReference type="InterPro" id="IPR036388">
    <property type="entry name" value="WH-like_DNA-bd_sf"/>
</dbReference>
<dbReference type="PROSITE" id="PS51197">
    <property type="entry name" value="HTH_RRF2_2"/>
    <property type="match status" value="1"/>
</dbReference>
<comment type="caution">
    <text evidence="2">The sequence shown here is derived from an EMBL/GenBank/DDBJ whole genome shotgun (WGS) entry which is preliminary data.</text>
</comment>